<dbReference type="PANTHER" id="PTHR32251:SF15">
    <property type="entry name" value="3-OXO-5-ALPHA-STEROID 4-DEHYDROGENASE (DUF1295)"/>
    <property type="match status" value="1"/>
</dbReference>
<dbReference type="Proteomes" id="UP000014074">
    <property type="component" value="Unassembled WGS sequence"/>
</dbReference>
<name>R8BR90_PHAM7</name>
<keyword evidence="3" id="KW-1185">Reference proteome</keyword>
<reference evidence="3" key="1">
    <citation type="journal article" date="2013" name="Genome Announc.">
        <title>Draft genome sequence of the ascomycete Phaeoacremonium aleophilum strain UCR-PA7, a causal agent of the esca disease complex in grapevines.</title>
        <authorList>
            <person name="Blanco-Ulate B."/>
            <person name="Rolshausen P."/>
            <person name="Cantu D."/>
        </authorList>
    </citation>
    <scope>NUCLEOTIDE SEQUENCE [LARGE SCALE GENOMIC DNA]</scope>
    <source>
        <strain evidence="3">UCR-PA7</strain>
    </source>
</reference>
<dbReference type="AlphaFoldDB" id="R8BR90"/>
<dbReference type="RefSeq" id="XP_007913427.1">
    <property type="nucleotide sequence ID" value="XM_007915236.1"/>
</dbReference>
<evidence type="ECO:0000256" key="1">
    <source>
        <dbReference type="SAM" id="Phobius"/>
    </source>
</evidence>
<dbReference type="GO" id="GO:0016020">
    <property type="term" value="C:membrane"/>
    <property type="evidence" value="ECO:0007669"/>
    <property type="project" value="TreeGrafter"/>
</dbReference>
<gene>
    <name evidence="2" type="ORF">UCRPA7_2636</name>
</gene>
<protein>
    <submittedName>
        <fullName evidence="2">Putative membrane protein</fullName>
    </submittedName>
</protein>
<feature type="transmembrane region" description="Helical" evidence="1">
    <location>
        <begin position="145"/>
        <end position="163"/>
    </location>
</feature>
<sequence>MPAEPHDNVSRKKAASPIGRVTFIGLRAADVVLHHSLIHHGWVSHLIQSLGGVPVSAPWVVDPASGTLQPYYRLIVLMAFGSSVKQILTMLIISEQETPVSDAIVISLFNTIVNSLNTLLSLWSLTSCAAMPQATVLNQLLSSPLLAAGTAAYFLGLVTELVSELQRTAFKRKAANKGRAYAGGLFSLARHINYGCYTIWRASYALTTGGPIWSAVVFYFFFRDFAVRGIPALDKYMTQRYDEQWKRVKETVPYKLIPGVY</sequence>
<dbReference type="GeneID" id="19322905"/>
<dbReference type="PANTHER" id="PTHR32251">
    <property type="entry name" value="3-OXO-5-ALPHA-STEROID 4-DEHYDROGENASE"/>
    <property type="match status" value="1"/>
</dbReference>
<evidence type="ECO:0000313" key="2">
    <source>
        <dbReference type="EMBL" id="EOO01856.1"/>
    </source>
</evidence>
<keyword evidence="1" id="KW-0812">Transmembrane</keyword>
<dbReference type="eggNOG" id="ENOG502R95G">
    <property type="taxonomic scope" value="Eukaryota"/>
</dbReference>
<dbReference type="KEGG" id="tmn:UCRPA7_2636"/>
<dbReference type="EMBL" id="KB932956">
    <property type="protein sequence ID" value="EOO01856.1"/>
    <property type="molecule type" value="Genomic_DNA"/>
</dbReference>
<organism evidence="2 3">
    <name type="scientific">Phaeoacremonium minimum (strain UCR-PA7)</name>
    <name type="common">Esca disease fungus</name>
    <name type="synonym">Togninia minima</name>
    <dbReference type="NCBI Taxonomy" id="1286976"/>
    <lineage>
        <taxon>Eukaryota</taxon>
        <taxon>Fungi</taxon>
        <taxon>Dikarya</taxon>
        <taxon>Ascomycota</taxon>
        <taxon>Pezizomycotina</taxon>
        <taxon>Sordariomycetes</taxon>
        <taxon>Sordariomycetidae</taxon>
        <taxon>Togniniales</taxon>
        <taxon>Togniniaceae</taxon>
        <taxon>Phaeoacremonium</taxon>
    </lineage>
</organism>
<dbReference type="InterPro" id="IPR010721">
    <property type="entry name" value="UstE-like"/>
</dbReference>
<accession>R8BR90</accession>
<proteinExistence type="predicted"/>
<dbReference type="Pfam" id="PF06966">
    <property type="entry name" value="DUF1295"/>
    <property type="match status" value="1"/>
</dbReference>
<feature type="transmembrane region" description="Helical" evidence="1">
    <location>
        <begin position="105"/>
        <end position="125"/>
    </location>
</feature>
<dbReference type="OrthoDB" id="67965at2759"/>
<dbReference type="Gene3D" id="1.20.120.1630">
    <property type="match status" value="1"/>
</dbReference>
<dbReference type="HOGENOM" id="CLU_065850_0_0_1"/>
<feature type="transmembrane region" description="Helical" evidence="1">
    <location>
        <begin position="71"/>
        <end position="93"/>
    </location>
</feature>
<keyword evidence="1" id="KW-0472">Membrane</keyword>
<evidence type="ECO:0000313" key="3">
    <source>
        <dbReference type="Proteomes" id="UP000014074"/>
    </source>
</evidence>
<keyword evidence="1" id="KW-1133">Transmembrane helix</keyword>